<accession>A0ABS3Q2A0</accession>
<dbReference type="PANTHER" id="PTHR42208">
    <property type="entry name" value="HEAVY METAL TRANSPORTER-RELATED"/>
    <property type="match status" value="1"/>
</dbReference>
<reference evidence="3 4" key="1">
    <citation type="submission" date="2021-03" db="EMBL/GenBank/DDBJ databases">
        <title>Thiomicrorhabdus sp.nov.,novel sulfur-oxidizing bacteria isolated from coastal sediment.</title>
        <authorList>
            <person name="Liu X."/>
        </authorList>
    </citation>
    <scope>NUCLEOTIDE SEQUENCE [LARGE SCALE GENOMIC DNA]</scope>
    <source>
        <strain evidence="3 4">6S2-11</strain>
    </source>
</reference>
<keyword evidence="1" id="KW-0812">Transmembrane</keyword>
<sequence length="231" mass="25131">MFESIYLAALLTGFLGGVHCLGMCGGVVGALTFSLEVKNQASWWRMLPFQFAYNAGRIISYMLIGALFGALGMYLNQSLASVLPFQQSLQIVAGLFMLALGLYLAGWWQGIVVIEKAGRSLWLKLSPYAQQMRTVKNYRQAGLYGLVWGWLPCGLVYSMLILALSAGGALQGALVMLAFGLGTLPNLLLIGAFAFFFTRLSRNVWVKSLAGITVMLMGLHQIYLALVVSIA</sequence>
<feature type="transmembrane region" description="Helical" evidence="1">
    <location>
        <begin position="141"/>
        <end position="167"/>
    </location>
</feature>
<comment type="caution">
    <text evidence="3">The sequence shown here is derived from an EMBL/GenBank/DDBJ whole genome shotgun (WGS) entry which is preliminary data.</text>
</comment>
<feature type="transmembrane region" description="Helical" evidence="1">
    <location>
        <begin position="6"/>
        <end position="37"/>
    </location>
</feature>
<protein>
    <submittedName>
        <fullName evidence="3">Sulfite exporter TauE/SafE family protein</fullName>
    </submittedName>
</protein>
<evidence type="ECO:0000256" key="1">
    <source>
        <dbReference type="SAM" id="Phobius"/>
    </source>
</evidence>
<evidence type="ECO:0000259" key="2">
    <source>
        <dbReference type="Pfam" id="PF13386"/>
    </source>
</evidence>
<keyword evidence="1" id="KW-1133">Transmembrane helix</keyword>
<feature type="transmembrane region" description="Helical" evidence="1">
    <location>
        <begin position="173"/>
        <end position="197"/>
    </location>
</feature>
<feature type="transmembrane region" description="Helical" evidence="1">
    <location>
        <begin position="88"/>
        <end position="114"/>
    </location>
</feature>
<evidence type="ECO:0000313" key="3">
    <source>
        <dbReference type="EMBL" id="MBO1926457.1"/>
    </source>
</evidence>
<feature type="transmembrane region" description="Helical" evidence="1">
    <location>
        <begin position="209"/>
        <end position="230"/>
    </location>
</feature>
<gene>
    <name evidence="3" type="ORF">J3998_02625</name>
</gene>
<dbReference type="Proteomes" id="UP000664835">
    <property type="component" value="Unassembled WGS sequence"/>
</dbReference>
<keyword evidence="4" id="KW-1185">Reference proteome</keyword>
<name>A0ABS3Q2A0_9GAMM</name>
<dbReference type="RefSeq" id="WP_208147488.1">
    <property type="nucleotide sequence ID" value="NZ_JAGETV010000003.1"/>
</dbReference>
<proteinExistence type="predicted"/>
<feature type="domain" description="Urease accessory protein UreH-like transmembrane" evidence="2">
    <location>
        <begin position="8"/>
        <end position="219"/>
    </location>
</feature>
<keyword evidence="1" id="KW-0472">Membrane</keyword>
<dbReference type="InterPro" id="IPR039447">
    <property type="entry name" value="UreH-like_TM_dom"/>
</dbReference>
<organism evidence="3 4">
    <name type="scientific">Thiomicrorhabdus marina</name>
    <dbReference type="NCBI Taxonomy" id="2818442"/>
    <lineage>
        <taxon>Bacteria</taxon>
        <taxon>Pseudomonadati</taxon>
        <taxon>Pseudomonadota</taxon>
        <taxon>Gammaproteobacteria</taxon>
        <taxon>Thiotrichales</taxon>
        <taxon>Piscirickettsiaceae</taxon>
        <taxon>Thiomicrorhabdus</taxon>
    </lineage>
</organism>
<dbReference type="EMBL" id="JAGETV010000003">
    <property type="protein sequence ID" value="MBO1926457.1"/>
    <property type="molecule type" value="Genomic_DNA"/>
</dbReference>
<feature type="transmembrane region" description="Helical" evidence="1">
    <location>
        <begin position="58"/>
        <end position="76"/>
    </location>
</feature>
<evidence type="ECO:0000313" key="4">
    <source>
        <dbReference type="Proteomes" id="UP000664835"/>
    </source>
</evidence>
<dbReference type="Pfam" id="PF13386">
    <property type="entry name" value="DsbD_2"/>
    <property type="match status" value="1"/>
</dbReference>
<dbReference type="PANTHER" id="PTHR42208:SF1">
    <property type="entry name" value="HEAVY METAL TRANSPORTER"/>
    <property type="match status" value="1"/>
</dbReference>